<keyword evidence="6" id="KW-1185">Reference proteome</keyword>
<reference evidence="5" key="2">
    <citation type="submission" date="2018-10" db="UniProtKB">
        <authorList>
            <consortium name="EnsemblPlants"/>
        </authorList>
    </citation>
    <scope>IDENTIFICATION</scope>
</reference>
<keyword evidence="4" id="KW-0052">Apoplast</keyword>
<dbReference type="Gramene" id="TraesCS4D02G358000.1">
    <property type="protein sequence ID" value="TraesCS4D02G358000.1.cds1"/>
    <property type="gene ID" value="TraesCS4D02G358000"/>
</dbReference>
<accession>A0A3B6JP51</accession>
<dbReference type="Gramene" id="TraesCAD_scaffold_045720_01G000700.1">
    <property type="protein sequence ID" value="TraesCAD_scaffold_045720_01G000700.1"/>
    <property type="gene ID" value="TraesCAD_scaffold_045720_01G000700"/>
</dbReference>
<dbReference type="Proteomes" id="UP000019116">
    <property type="component" value="Chromosome 4D"/>
</dbReference>
<dbReference type="InterPro" id="IPR044859">
    <property type="entry name" value="Allene_oxi_cyc_Dirigent"/>
</dbReference>
<comment type="similarity">
    <text evidence="1 4">Belongs to the plant dirigent protein family.</text>
</comment>
<dbReference type="Gramene" id="TraesROB_scaffold_021469_01G000800.1">
    <property type="protein sequence ID" value="TraesROB_scaffold_021469_01G000800.1"/>
    <property type="gene ID" value="TraesROB_scaffold_021469_01G000800"/>
</dbReference>
<dbReference type="STRING" id="4565.A0A3B6JP51"/>
<dbReference type="OMA" id="WHGEYAL"/>
<dbReference type="Gramene" id="TraesKAR4D01G0373350.1">
    <property type="protein sequence ID" value="cds.TraesKAR4D01G0373350.1"/>
    <property type="gene ID" value="TraesKAR4D01G0373350"/>
</dbReference>
<dbReference type="Gene3D" id="2.40.480.10">
    <property type="entry name" value="Allene oxide cyclase-like"/>
    <property type="match status" value="1"/>
</dbReference>
<dbReference type="SMR" id="A0A3B6JP51"/>
<protein>
    <recommendedName>
        <fullName evidence="4">Dirigent protein</fullName>
    </recommendedName>
</protein>
<dbReference type="EnsemblPlants" id="TraesCS4D02G358000.1">
    <property type="protein sequence ID" value="TraesCS4D02G358000.1.cds1"/>
    <property type="gene ID" value="TraesCS4D02G358000"/>
</dbReference>
<evidence type="ECO:0000313" key="5">
    <source>
        <dbReference type="EnsemblPlants" id="TraesCS4D02G358000.1.cds1"/>
    </source>
</evidence>
<evidence type="ECO:0000256" key="4">
    <source>
        <dbReference type="RuleBase" id="RU363099"/>
    </source>
</evidence>
<dbReference type="GO" id="GO:0048046">
    <property type="term" value="C:apoplast"/>
    <property type="evidence" value="ECO:0007669"/>
    <property type="project" value="UniProtKB-SubCell"/>
</dbReference>
<dbReference type="Gramene" id="TraesCS4D03G0839900.1">
    <property type="protein sequence ID" value="TraesCS4D03G0839900.1.CDS1"/>
    <property type="gene ID" value="TraesCS4D03G0839900"/>
</dbReference>
<sequence>MFMAFVVSLACAFGPQQSHHLHLYMHDFAAGPNVSTIRVGVAHDTGPLLGGSKLWRFGDMVVMDDALTEGPGMGSRALGRAQGFYIAASSKGSDPTLHMSFDLLLTSGPYNGSTLAVTGRDNVMAPVRELSVVGGMGRFRMATGYVLMQTVEWWHGEYALLELDVYVHA</sequence>
<dbReference type="GO" id="GO:0009699">
    <property type="term" value="P:phenylpropanoid biosynthetic process"/>
    <property type="evidence" value="ECO:0007669"/>
    <property type="project" value="UniProtKB-ARBA"/>
</dbReference>
<evidence type="ECO:0000256" key="2">
    <source>
        <dbReference type="ARBA" id="ARBA00011738"/>
    </source>
</evidence>
<comment type="subunit">
    <text evidence="2 4">Homodimer.</text>
</comment>
<dbReference type="PANTHER" id="PTHR21495">
    <property type="entry name" value="NUCLEOPORIN-RELATED"/>
    <property type="match status" value="1"/>
</dbReference>
<dbReference type="Pfam" id="PF03018">
    <property type="entry name" value="Dirigent"/>
    <property type="match status" value="1"/>
</dbReference>
<proteinExistence type="inferred from homology"/>
<dbReference type="AlphaFoldDB" id="A0A3B6JP51"/>
<comment type="function">
    <text evidence="4">Dirigent proteins impart stereoselectivity on the phenoxy radical-coupling reaction, yielding optically active lignans from two molecules of coniferyl alcohol in the biosynthesis of lignans, flavonolignans, and alkaloids and thus plays a central role in plant secondary metabolism.</text>
</comment>
<organism evidence="5">
    <name type="scientific">Triticum aestivum</name>
    <name type="common">Wheat</name>
    <dbReference type="NCBI Taxonomy" id="4565"/>
    <lineage>
        <taxon>Eukaryota</taxon>
        <taxon>Viridiplantae</taxon>
        <taxon>Streptophyta</taxon>
        <taxon>Embryophyta</taxon>
        <taxon>Tracheophyta</taxon>
        <taxon>Spermatophyta</taxon>
        <taxon>Magnoliopsida</taxon>
        <taxon>Liliopsida</taxon>
        <taxon>Poales</taxon>
        <taxon>Poaceae</taxon>
        <taxon>BOP clade</taxon>
        <taxon>Pooideae</taxon>
        <taxon>Triticodae</taxon>
        <taxon>Triticeae</taxon>
        <taxon>Triticinae</taxon>
        <taxon>Triticum</taxon>
    </lineage>
</organism>
<name>A0A3B6JP51_WHEAT</name>
<dbReference type="Gramene" id="TraesRN4D0100875600.1">
    <property type="protein sequence ID" value="TraesRN4D0100875600.1"/>
    <property type="gene ID" value="TraesRN4D0100875600"/>
</dbReference>
<dbReference type="Gramene" id="TraesWEE_scaffold_020446_01G000800.1">
    <property type="protein sequence ID" value="TraesWEE_scaffold_020446_01G000800.1"/>
    <property type="gene ID" value="TraesWEE_scaffold_020446_01G000800"/>
</dbReference>
<comment type="subcellular location">
    <subcellularLocation>
        <location evidence="4">Secreted</location>
        <location evidence="4">Extracellular space</location>
        <location evidence="4">Apoplast</location>
    </subcellularLocation>
</comment>
<evidence type="ECO:0000313" key="6">
    <source>
        <dbReference type="Proteomes" id="UP000019116"/>
    </source>
</evidence>
<dbReference type="InterPro" id="IPR004265">
    <property type="entry name" value="Dirigent"/>
</dbReference>
<dbReference type="OrthoDB" id="1864232at2759"/>
<keyword evidence="3 4" id="KW-0964">Secreted</keyword>
<dbReference type="Gramene" id="TraesCLE_scaffold_061242_01G000500.1">
    <property type="protein sequence ID" value="TraesCLE_scaffold_061242_01G000500.1"/>
    <property type="gene ID" value="TraesCLE_scaffold_061242_01G000500"/>
</dbReference>
<reference evidence="5" key="1">
    <citation type="submission" date="2018-08" db="EMBL/GenBank/DDBJ databases">
        <authorList>
            <person name="Rossello M."/>
        </authorList>
    </citation>
    <scope>NUCLEOTIDE SEQUENCE [LARGE SCALE GENOMIC DNA]</scope>
    <source>
        <strain evidence="5">cv. Chinese Spring</strain>
    </source>
</reference>
<evidence type="ECO:0000256" key="1">
    <source>
        <dbReference type="ARBA" id="ARBA00010746"/>
    </source>
</evidence>
<evidence type="ECO:0000256" key="3">
    <source>
        <dbReference type="ARBA" id="ARBA00022525"/>
    </source>
</evidence>